<accession>A0ABR2S183</accession>
<dbReference type="Proteomes" id="UP001396334">
    <property type="component" value="Unassembled WGS sequence"/>
</dbReference>
<keyword evidence="2" id="KW-1185">Reference proteome</keyword>
<comment type="caution">
    <text evidence="1">The sequence shown here is derived from an EMBL/GenBank/DDBJ whole genome shotgun (WGS) entry which is preliminary data.</text>
</comment>
<dbReference type="EMBL" id="JBBPBN010000018">
    <property type="protein sequence ID" value="KAK9018830.1"/>
    <property type="molecule type" value="Genomic_DNA"/>
</dbReference>
<evidence type="ECO:0000313" key="1">
    <source>
        <dbReference type="EMBL" id="KAK9018830.1"/>
    </source>
</evidence>
<protein>
    <submittedName>
        <fullName evidence="1">Uncharacterized protein</fullName>
    </submittedName>
</protein>
<proteinExistence type="predicted"/>
<name>A0ABR2S183_9ROSI</name>
<gene>
    <name evidence="1" type="ORF">V6N11_033876</name>
</gene>
<reference evidence="1 2" key="1">
    <citation type="journal article" date="2024" name="G3 (Bethesda)">
        <title>Genome assembly of Hibiscus sabdariffa L. provides insights into metabolisms of medicinal natural products.</title>
        <authorList>
            <person name="Kim T."/>
        </authorList>
    </citation>
    <scope>NUCLEOTIDE SEQUENCE [LARGE SCALE GENOMIC DNA]</scope>
    <source>
        <strain evidence="1">TK-2024</strain>
        <tissue evidence="1">Old leaves</tissue>
    </source>
</reference>
<organism evidence="1 2">
    <name type="scientific">Hibiscus sabdariffa</name>
    <name type="common">roselle</name>
    <dbReference type="NCBI Taxonomy" id="183260"/>
    <lineage>
        <taxon>Eukaryota</taxon>
        <taxon>Viridiplantae</taxon>
        <taxon>Streptophyta</taxon>
        <taxon>Embryophyta</taxon>
        <taxon>Tracheophyta</taxon>
        <taxon>Spermatophyta</taxon>
        <taxon>Magnoliopsida</taxon>
        <taxon>eudicotyledons</taxon>
        <taxon>Gunneridae</taxon>
        <taxon>Pentapetalae</taxon>
        <taxon>rosids</taxon>
        <taxon>malvids</taxon>
        <taxon>Malvales</taxon>
        <taxon>Malvaceae</taxon>
        <taxon>Malvoideae</taxon>
        <taxon>Hibiscus</taxon>
    </lineage>
</organism>
<sequence length="178" mass="19737">MDSDLEMARHVVYVHQNKESPTLGFTPLEPSVLATYIDYLKLLIFLRLGKGKGEGYGMSGSEMYRRRQGFVSLNLGVGNSPWFTVPHGLSPSGLLNSPAFFCLSPQSPFGISHQQALAQVTTQVALVHRTLIHPSINAEETSQHMPTLAFDPQSSTMEYSKASQFDKKKFANKPSPMY</sequence>
<evidence type="ECO:0000313" key="2">
    <source>
        <dbReference type="Proteomes" id="UP001396334"/>
    </source>
</evidence>